<feature type="transmembrane region" description="Helical" evidence="1">
    <location>
        <begin position="289"/>
        <end position="309"/>
    </location>
</feature>
<keyword evidence="1" id="KW-0472">Membrane</keyword>
<evidence type="ECO:0000313" key="5">
    <source>
        <dbReference type="Proteomes" id="UP000592294"/>
    </source>
</evidence>
<reference evidence="4 5" key="1">
    <citation type="submission" date="2020-06" db="EMBL/GenBank/DDBJ databases">
        <title>Whole-genome sequence of Allochromatium humboldtianum DSM 21881, type strain.</title>
        <authorList>
            <person name="Kyndt J.A."/>
            <person name="Meyer T.E."/>
        </authorList>
    </citation>
    <scope>NUCLEOTIDE SEQUENCE [LARGE SCALE GENOMIC DNA]</scope>
    <source>
        <strain evidence="4 5">DSM 21881</strain>
    </source>
</reference>
<name>A0A850RBT0_9GAMM</name>
<proteinExistence type="predicted"/>
<dbReference type="InterPro" id="IPR058671">
    <property type="entry name" value="DUF6311_C"/>
</dbReference>
<feature type="transmembrane region" description="Helical" evidence="1">
    <location>
        <begin position="105"/>
        <end position="127"/>
    </location>
</feature>
<dbReference type="EMBL" id="JABZEO010000012">
    <property type="protein sequence ID" value="NVZ10778.1"/>
    <property type="molecule type" value="Genomic_DNA"/>
</dbReference>
<comment type="caution">
    <text evidence="4">The sequence shown here is derived from an EMBL/GenBank/DDBJ whole genome shotgun (WGS) entry which is preliminary data.</text>
</comment>
<keyword evidence="1" id="KW-0812">Transmembrane</keyword>
<dbReference type="Proteomes" id="UP000592294">
    <property type="component" value="Unassembled WGS sequence"/>
</dbReference>
<dbReference type="Pfam" id="PF19830">
    <property type="entry name" value="DUF6311"/>
    <property type="match status" value="1"/>
</dbReference>
<evidence type="ECO:0000259" key="3">
    <source>
        <dbReference type="Pfam" id="PF25853"/>
    </source>
</evidence>
<protein>
    <submittedName>
        <fullName evidence="4">Uncharacterized protein</fullName>
    </submittedName>
</protein>
<gene>
    <name evidence="4" type="ORF">HW932_16050</name>
</gene>
<feature type="transmembrane region" description="Helical" evidence="1">
    <location>
        <begin position="134"/>
        <end position="153"/>
    </location>
</feature>
<feature type="domain" description="DUF6311" evidence="2">
    <location>
        <begin position="21"/>
        <end position="413"/>
    </location>
</feature>
<dbReference type="InterPro" id="IPR046278">
    <property type="entry name" value="DUF6311"/>
</dbReference>
<feature type="transmembrane region" description="Helical" evidence="1">
    <location>
        <begin position="188"/>
        <end position="217"/>
    </location>
</feature>
<sequence>MSSKIPVTEWSSAVAYSVAILIASLVAWSVFPHDFLAGRAHLFETGDFAQHLSGWQFYRDDEWRFPLLHTNRLNAPEGVSIAFTDSIPLLAISFKLLSPWLPEDFQYFGLWHVLVILMQALAGVFLIRSLGCRQWFASLAAVALALMAPILSWRLGHSALMAHGLVLFALGLYFRGIRDLWPRARSAWWLAATALIGLLVHPYWLAICFGIFLAFLFDEARTGGSWGKQVSRLLITLAVLAFIVPVFGYGGSGLRAEGFGLYSMNLLAPLCGGRLTPCFVDATGGQYEGFNYLGAGVWLLVAIGFTALIRDRGSIDWPMIRNRYPGLMLCALACTLYAVSNRVYLGTHLLLELPLPDMLAWATGIFRAGGRFFWPVFYLLTFVALATVLKRFGPPQVMPILLLVLPLQWWDVQPIRQRLTDRVEEQAQGDLSPWKAVLHDVKRIDLHPAFGCQEGDIDQYFFFQRLAGHFGLTLDSGYIARANLDCAAKSAKFSRPFETGQLYVLASPFFSRSPMTIPDGFRNALARGECSQWRQALLCKPGMSSDAWNDVPLKLQSTLRYLPGGRLQWLADNLSTNIGTVIDGELRPENPEAHDFLSFGPYVALPAGSYRARLDYRSHLPVDRTAGVWDAVAAPIDGGRRRIYGEGSLMGTAGRSRSLLIEFDVSDDDGPLEVRTIYPGHGDLRIRRLIVEPR</sequence>
<evidence type="ECO:0000259" key="2">
    <source>
        <dbReference type="Pfam" id="PF19830"/>
    </source>
</evidence>
<keyword evidence="1" id="KW-1133">Transmembrane helix</keyword>
<feature type="transmembrane region" description="Helical" evidence="1">
    <location>
        <begin position="229"/>
        <end position="247"/>
    </location>
</feature>
<feature type="transmembrane region" description="Helical" evidence="1">
    <location>
        <begin position="329"/>
        <end position="351"/>
    </location>
</feature>
<feature type="domain" description="DUF6311" evidence="3">
    <location>
        <begin position="434"/>
        <end position="508"/>
    </location>
</feature>
<dbReference type="Pfam" id="PF25853">
    <property type="entry name" value="DUF6311_C"/>
    <property type="match status" value="1"/>
</dbReference>
<organism evidence="4 5">
    <name type="scientific">Allochromatium humboldtianum</name>
    <dbReference type="NCBI Taxonomy" id="504901"/>
    <lineage>
        <taxon>Bacteria</taxon>
        <taxon>Pseudomonadati</taxon>
        <taxon>Pseudomonadota</taxon>
        <taxon>Gammaproteobacteria</taxon>
        <taxon>Chromatiales</taxon>
        <taxon>Chromatiaceae</taxon>
        <taxon>Allochromatium</taxon>
    </lineage>
</organism>
<feature type="transmembrane region" description="Helical" evidence="1">
    <location>
        <begin position="159"/>
        <end position="176"/>
    </location>
</feature>
<accession>A0A850RBT0</accession>
<dbReference type="RefSeq" id="WP_176977510.1">
    <property type="nucleotide sequence ID" value="NZ_JABZEO010000012.1"/>
</dbReference>
<dbReference type="AlphaFoldDB" id="A0A850RBT0"/>
<evidence type="ECO:0000256" key="1">
    <source>
        <dbReference type="SAM" id="Phobius"/>
    </source>
</evidence>
<evidence type="ECO:0000313" key="4">
    <source>
        <dbReference type="EMBL" id="NVZ10778.1"/>
    </source>
</evidence>
<feature type="transmembrane region" description="Helical" evidence="1">
    <location>
        <begin position="12"/>
        <end position="31"/>
    </location>
</feature>
<keyword evidence="5" id="KW-1185">Reference proteome</keyword>
<feature type="transmembrane region" description="Helical" evidence="1">
    <location>
        <begin position="371"/>
        <end position="389"/>
    </location>
</feature>